<protein>
    <submittedName>
        <fullName evidence="1">Uncharacterized protein</fullName>
    </submittedName>
</protein>
<keyword evidence="2" id="KW-1185">Reference proteome</keyword>
<evidence type="ECO:0000313" key="2">
    <source>
        <dbReference type="Proteomes" id="UP000634136"/>
    </source>
</evidence>
<sequence>MAWEVYEVMSKRIQEFKKHKFERVVAQVSQTDAFAFYSKSGCI</sequence>
<dbReference type="AlphaFoldDB" id="A0A835C8N9"/>
<comment type="caution">
    <text evidence="1">The sequence shown here is derived from an EMBL/GenBank/DDBJ whole genome shotgun (WGS) entry which is preliminary data.</text>
</comment>
<dbReference type="EMBL" id="JAAIUW010000004">
    <property type="protein sequence ID" value="KAF7835031.1"/>
    <property type="molecule type" value="Genomic_DNA"/>
</dbReference>
<gene>
    <name evidence="1" type="ORF">G2W53_009890</name>
</gene>
<dbReference type="Proteomes" id="UP000634136">
    <property type="component" value="Unassembled WGS sequence"/>
</dbReference>
<organism evidence="1 2">
    <name type="scientific">Senna tora</name>
    <dbReference type="NCBI Taxonomy" id="362788"/>
    <lineage>
        <taxon>Eukaryota</taxon>
        <taxon>Viridiplantae</taxon>
        <taxon>Streptophyta</taxon>
        <taxon>Embryophyta</taxon>
        <taxon>Tracheophyta</taxon>
        <taxon>Spermatophyta</taxon>
        <taxon>Magnoliopsida</taxon>
        <taxon>eudicotyledons</taxon>
        <taxon>Gunneridae</taxon>
        <taxon>Pentapetalae</taxon>
        <taxon>rosids</taxon>
        <taxon>fabids</taxon>
        <taxon>Fabales</taxon>
        <taxon>Fabaceae</taxon>
        <taxon>Caesalpinioideae</taxon>
        <taxon>Cassia clade</taxon>
        <taxon>Senna</taxon>
    </lineage>
</organism>
<evidence type="ECO:0000313" key="1">
    <source>
        <dbReference type="EMBL" id="KAF7835031.1"/>
    </source>
</evidence>
<reference evidence="1" key="1">
    <citation type="submission" date="2020-09" db="EMBL/GenBank/DDBJ databases">
        <title>Genome-Enabled Discovery of Anthraquinone Biosynthesis in Senna tora.</title>
        <authorList>
            <person name="Kang S.-H."/>
            <person name="Pandey R.P."/>
            <person name="Lee C.-M."/>
            <person name="Sim J.-S."/>
            <person name="Jeong J.-T."/>
            <person name="Choi B.-S."/>
            <person name="Jung M."/>
            <person name="Ginzburg D."/>
            <person name="Zhao K."/>
            <person name="Won S.Y."/>
            <person name="Oh T.-J."/>
            <person name="Yu Y."/>
            <person name="Kim N.-H."/>
            <person name="Lee O.R."/>
            <person name="Lee T.-H."/>
            <person name="Bashyal P."/>
            <person name="Kim T.-S."/>
            <person name="Lee W.-H."/>
            <person name="Kawkins C."/>
            <person name="Kim C.-K."/>
            <person name="Kim J.S."/>
            <person name="Ahn B.O."/>
            <person name="Rhee S.Y."/>
            <person name="Sohng J.K."/>
        </authorList>
    </citation>
    <scope>NUCLEOTIDE SEQUENCE</scope>
    <source>
        <tissue evidence="1">Leaf</tissue>
    </source>
</reference>
<name>A0A835C8N9_9FABA</name>
<proteinExistence type="predicted"/>
<accession>A0A835C8N9</accession>